<comment type="caution">
    <text evidence="1">The sequence shown here is derived from an EMBL/GenBank/DDBJ whole genome shotgun (WGS) entry which is preliminary data.</text>
</comment>
<accession>A0A061JH86</accession>
<evidence type="ECO:0000313" key="2">
    <source>
        <dbReference type="Proteomes" id="UP000026922"/>
    </source>
</evidence>
<dbReference type="EMBL" id="ARPM03000025">
    <property type="protein sequence ID" value="ETZ05515.1"/>
    <property type="molecule type" value="Genomic_DNA"/>
</dbReference>
<gene>
    <name evidence="1" type="ORF">K737_300047</name>
</gene>
<name>A0A061JH86_9PROT</name>
<keyword evidence="2" id="KW-1185">Reference proteome</keyword>
<sequence>MQMNLSSLINKVTRILAFHNSRAETFKTFVLNMIDQRKVQHPALIHKMNAPASIKSQLERVRRFFKRTRN</sequence>
<evidence type="ECO:0000313" key="1">
    <source>
        <dbReference type="EMBL" id="ETZ05515.1"/>
    </source>
</evidence>
<proteinExistence type="predicted"/>
<reference evidence="1 2" key="1">
    <citation type="journal article" date="2013" name="Genome Announc.">
        <title>Draft Genome Sequence of Holospora undulata Strain HU1, a Micronucleus-Specific Symbiont of the Ciliate Paramecium caudatum.</title>
        <authorList>
            <person name="Dohra H."/>
            <person name="Suzuki H."/>
            <person name="Suzuki T."/>
            <person name="Tanaka K."/>
            <person name="Fujishima M."/>
        </authorList>
    </citation>
    <scope>NUCLEOTIDE SEQUENCE [LARGE SCALE GENOMIC DNA]</scope>
    <source>
        <strain evidence="1 2">HU1</strain>
    </source>
</reference>
<organism evidence="1 2">
    <name type="scientific">Holospora undulata HU1</name>
    <dbReference type="NCBI Taxonomy" id="1321371"/>
    <lineage>
        <taxon>Bacteria</taxon>
        <taxon>Pseudomonadati</taxon>
        <taxon>Pseudomonadota</taxon>
        <taxon>Alphaproteobacteria</taxon>
        <taxon>Holosporales</taxon>
        <taxon>Holosporaceae</taxon>
        <taxon>Holospora</taxon>
    </lineage>
</organism>
<protein>
    <submittedName>
        <fullName evidence="1">Uncharacterized protein</fullName>
    </submittedName>
</protein>
<dbReference type="Proteomes" id="UP000026922">
    <property type="component" value="Unassembled WGS sequence"/>
</dbReference>
<dbReference type="AlphaFoldDB" id="A0A061JH86"/>